<comment type="similarity">
    <text evidence="5 15">Belongs to the aspartokinase family.</text>
</comment>
<feature type="domain" description="CASTOR ACT" evidence="18">
    <location>
        <begin position="337"/>
        <end position="397"/>
    </location>
</feature>
<dbReference type="InterPro" id="IPR045865">
    <property type="entry name" value="ACT-like_dom_sf"/>
</dbReference>
<evidence type="ECO:0000256" key="12">
    <source>
        <dbReference type="ARBA" id="ARBA00023154"/>
    </source>
</evidence>
<dbReference type="PRINTS" id="PR00474">
    <property type="entry name" value="GLU5KINASE"/>
</dbReference>
<dbReference type="PANTHER" id="PTHR21499">
    <property type="entry name" value="ASPARTATE KINASE"/>
    <property type="match status" value="1"/>
</dbReference>
<evidence type="ECO:0000313" key="19">
    <source>
        <dbReference type="EMBL" id="SCZ76829.1"/>
    </source>
</evidence>
<dbReference type="InterPro" id="IPR001057">
    <property type="entry name" value="Glu/AcGlu_kinase"/>
</dbReference>
<reference evidence="19 20" key="1">
    <citation type="submission" date="2016-10" db="EMBL/GenBank/DDBJ databases">
        <authorList>
            <person name="de Groot N.N."/>
        </authorList>
    </citation>
    <scope>NUCLEOTIDE SEQUENCE [LARGE SCALE GENOMIC DNA]</scope>
    <source>
        <strain evidence="19 20">DSM 2784</strain>
    </source>
</reference>
<evidence type="ECO:0000313" key="20">
    <source>
        <dbReference type="Proteomes" id="UP000199208"/>
    </source>
</evidence>
<comment type="pathway">
    <text evidence="3 16">Amino-acid biosynthesis; L-methionine biosynthesis via de novo pathway; L-homoserine from L-aspartate: step 1/3.</text>
</comment>
<dbReference type="GO" id="GO:0004072">
    <property type="term" value="F:aspartate kinase activity"/>
    <property type="evidence" value="ECO:0007669"/>
    <property type="project" value="UniProtKB-EC"/>
</dbReference>
<comment type="function">
    <text evidence="1">Catalyzes the phosphorylation of the beta-carboxyl group of aspartic acid with ATP to yield 4-phospho-L-aspartate, which is involved in the branched biosynthetic pathway leading to the biosynthesis of amino acids threonine, isoleucine and methionine.</text>
</comment>
<sequence length="407" mass="44156">MSIRILKYGGTSVTTPESRERIARTAIRHKEDGHDVVVVVSAMGRSGDPYATDTLISLFKAQNENYKPRNLDFLMTCGEMISAALIANTIEKLGASAISMTGQQAGLITDDHFGDARVIRVEKEKMLRPLEDGKIIVLTGFQGVTETGWLTTLGRGGSDTTAAVVGVALDAESIEIFTDVDGIMTADPRIVGEARVLNAISYEECYQLALDGAKVVDHKAIDVVKRAGKTLIVRNTFNDAPGTVIGPESYIAKLGIEDDRDLITAITSKTGLVQVTVSMSLTSPENAIFLESLEQNKVSIDMINFFEDRKVFTIQTAKLPAVLEILERLNLEHRFAQGCAKLTLVGHKIHGIPGVMRRIVMSLSKAGVEILQTSDSYTTIACLVHVEEVGKALNALHAEFGLSRDPE</sequence>
<keyword evidence="10 14" id="KW-0067">ATP-binding</keyword>
<keyword evidence="8 14" id="KW-0547">Nucleotide-binding</keyword>
<evidence type="ECO:0000256" key="9">
    <source>
        <dbReference type="ARBA" id="ARBA00022777"/>
    </source>
</evidence>
<evidence type="ECO:0000256" key="5">
    <source>
        <dbReference type="ARBA" id="ARBA00010122"/>
    </source>
</evidence>
<evidence type="ECO:0000256" key="4">
    <source>
        <dbReference type="ARBA" id="ARBA00005139"/>
    </source>
</evidence>
<dbReference type="SUPFAM" id="SSF53633">
    <property type="entry name" value="Carbamate kinase-like"/>
    <property type="match status" value="1"/>
</dbReference>
<dbReference type="InterPro" id="IPR027795">
    <property type="entry name" value="CASTOR_ACT_dom"/>
</dbReference>
<evidence type="ECO:0000256" key="14">
    <source>
        <dbReference type="PIRSR" id="PIRSR000726-1"/>
    </source>
</evidence>
<comment type="pathway">
    <text evidence="2 16">Amino-acid biosynthesis; L-lysine biosynthesis via DAP pathway; (S)-tetrahydrodipicolinate from L-aspartate: step 1/4.</text>
</comment>
<dbReference type="Gene3D" id="3.30.2130.10">
    <property type="entry name" value="VC0802-like"/>
    <property type="match status" value="1"/>
</dbReference>
<evidence type="ECO:0000256" key="11">
    <source>
        <dbReference type="ARBA" id="ARBA00022915"/>
    </source>
</evidence>
<evidence type="ECO:0000256" key="6">
    <source>
        <dbReference type="ARBA" id="ARBA00022605"/>
    </source>
</evidence>
<dbReference type="PIRSF" id="PIRSF000726">
    <property type="entry name" value="Asp_kin"/>
    <property type="match status" value="1"/>
</dbReference>
<dbReference type="STRING" id="1120920.SAMN03080599_00428"/>
<comment type="catalytic activity">
    <reaction evidence="13 15">
        <text>L-aspartate + ATP = 4-phospho-L-aspartate + ADP</text>
        <dbReference type="Rhea" id="RHEA:23776"/>
        <dbReference type="ChEBI" id="CHEBI:29991"/>
        <dbReference type="ChEBI" id="CHEBI:30616"/>
        <dbReference type="ChEBI" id="CHEBI:57535"/>
        <dbReference type="ChEBI" id="CHEBI:456216"/>
        <dbReference type="EC" id="2.7.2.4"/>
    </reaction>
</comment>
<keyword evidence="7 15" id="KW-0808">Transferase</keyword>
<feature type="domain" description="Aspartate/glutamate/uridylate kinase" evidence="17">
    <location>
        <begin position="4"/>
        <end position="235"/>
    </location>
</feature>
<dbReference type="GO" id="GO:0005829">
    <property type="term" value="C:cytosol"/>
    <property type="evidence" value="ECO:0007669"/>
    <property type="project" value="TreeGrafter"/>
</dbReference>
<evidence type="ECO:0000256" key="1">
    <source>
        <dbReference type="ARBA" id="ARBA00003121"/>
    </source>
</evidence>
<dbReference type="PANTHER" id="PTHR21499:SF3">
    <property type="entry name" value="ASPARTOKINASE"/>
    <property type="match status" value="1"/>
</dbReference>
<dbReference type="InterPro" id="IPR018042">
    <property type="entry name" value="Aspartate_kinase_CS"/>
</dbReference>
<feature type="binding site" evidence="14">
    <location>
        <begin position="7"/>
        <end position="10"/>
    </location>
    <ligand>
        <name>ATP</name>
        <dbReference type="ChEBI" id="CHEBI:30616"/>
    </ligand>
</feature>
<keyword evidence="12" id="KW-0457">Lysine biosynthesis</keyword>
<feature type="binding site" evidence="14">
    <location>
        <begin position="178"/>
        <end position="179"/>
    </location>
    <ligand>
        <name>ATP</name>
        <dbReference type="ChEBI" id="CHEBI:30616"/>
    </ligand>
</feature>
<dbReference type="NCBIfam" id="TIGR00657">
    <property type="entry name" value="asp_kinases"/>
    <property type="match status" value="1"/>
</dbReference>
<dbReference type="InterPro" id="IPR036393">
    <property type="entry name" value="AceGlu_kinase-like_sf"/>
</dbReference>
<keyword evidence="6 16" id="KW-0028">Amino-acid biosynthesis</keyword>
<dbReference type="GO" id="GO:0005524">
    <property type="term" value="F:ATP binding"/>
    <property type="evidence" value="ECO:0007669"/>
    <property type="project" value="UniProtKB-KW"/>
</dbReference>
<dbReference type="SUPFAM" id="SSF55021">
    <property type="entry name" value="ACT-like"/>
    <property type="match status" value="2"/>
</dbReference>
<feature type="binding site" evidence="14">
    <location>
        <position position="52"/>
    </location>
    <ligand>
        <name>substrate</name>
    </ligand>
</feature>
<evidence type="ECO:0000256" key="8">
    <source>
        <dbReference type="ARBA" id="ARBA00022741"/>
    </source>
</evidence>
<evidence type="ECO:0000256" key="7">
    <source>
        <dbReference type="ARBA" id="ARBA00022679"/>
    </source>
</evidence>
<feature type="binding site" evidence="14">
    <location>
        <position position="79"/>
    </location>
    <ligand>
        <name>substrate</name>
    </ligand>
</feature>
<evidence type="ECO:0000256" key="2">
    <source>
        <dbReference type="ARBA" id="ARBA00004766"/>
    </source>
</evidence>
<dbReference type="NCBIfam" id="NF006068">
    <property type="entry name" value="PRK08210.1"/>
    <property type="match status" value="1"/>
</dbReference>
<keyword evidence="20" id="KW-1185">Reference proteome</keyword>
<dbReference type="InterPro" id="IPR001048">
    <property type="entry name" value="Asp/Glu/Uridylate_kinase"/>
</dbReference>
<dbReference type="OrthoDB" id="9799110at2"/>
<feature type="binding site" evidence="14">
    <location>
        <position position="189"/>
    </location>
    <ligand>
        <name>ATP</name>
        <dbReference type="ChEBI" id="CHEBI:30616"/>
    </ligand>
</feature>
<evidence type="ECO:0000256" key="15">
    <source>
        <dbReference type="RuleBase" id="RU003448"/>
    </source>
</evidence>
<dbReference type="UniPathway" id="UPA00050">
    <property type="reaction ID" value="UER00461"/>
</dbReference>
<dbReference type="InterPro" id="IPR005260">
    <property type="entry name" value="Asp_kin_monofn"/>
</dbReference>
<evidence type="ECO:0000256" key="3">
    <source>
        <dbReference type="ARBA" id="ARBA00004986"/>
    </source>
</evidence>
<dbReference type="AlphaFoldDB" id="A0A1G5RU32"/>
<dbReference type="GO" id="GO:0009090">
    <property type="term" value="P:homoserine biosynthetic process"/>
    <property type="evidence" value="ECO:0007669"/>
    <property type="project" value="TreeGrafter"/>
</dbReference>
<accession>A0A1G5RU32</accession>
<comment type="pathway">
    <text evidence="4 16">Amino-acid biosynthesis; L-threonine biosynthesis; L-threonine from L-aspartate: step 1/5.</text>
</comment>
<dbReference type="EC" id="2.7.2.4" evidence="15"/>
<proteinExistence type="inferred from homology"/>
<evidence type="ECO:0000259" key="17">
    <source>
        <dbReference type="Pfam" id="PF00696"/>
    </source>
</evidence>
<gene>
    <name evidence="19" type="ORF">SAMN03080599_00428</name>
</gene>
<dbReference type="EMBL" id="FMWL01000002">
    <property type="protein sequence ID" value="SCZ76829.1"/>
    <property type="molecule type" value="Genomic_DNA"/>
</dbReference>
<keyword evidence="11" id="KW-0220">Diaminopimelate biosynthesis</keyword>
<keyword evidence="9 15" id="KW-0418">Kinase</keyword>
<evidence type="ECO:0000256" key="13">
    <source>
        <dbReference type="ARBA" id="ARBA00047872"/>
    </source>
</evidence>
<dbReference type="GO" id="GO:0009088">
    <property type="term" value="P:threonine biosynthetic process"/>
    <property type="evidence" value="ECO:0007669"/>
    <property type="project" value="UniProtKB-UniPathway"/>
</dbReference>
<dbReference type="UniPathway" id="UPA00034">
    <property type="reaction ID" value="UER00015"/>
</dbReference>
<dbReference type="UniPathway" id="UPA00051">
    <property type="reaction ID" value="UER00462"/>
</dbReference>
<dbReference type="RefSeq" id="WP_092589241.1">
    <property type="nucleotide sequence ID" value="NZ_FMWL01000002.1"/>
</dbReference>
<dbReference type="Proteomes" id="UP000199208">
    <property type="component" value="Unassembled WGS sequence"/>
</dbReference>
<organism evidence="19 20">
    <name type="scientific">Acidaminobacter hydrogenoformans DSM 2784</name>
    <dbReference type="NCBI Taxonomy" id="1120920"/>
    <lineage>
        <taxon>Bacteria</taxon>
        <taxon>Bacillati</taxon>
        <taxon>Bacillota</taxon>
        <taxon>Clostridia</taxon>
        <taxon>Peptostreptococcales</taxon>
        <taxon>Acidaminobacteraceae</taxon>
        <taxon>Acidaminobacter</taxon>
    </lineage>
</organism>
<dbReference type="Pfam" id="PF13840">
    <property type="entry name" value="ACT_7"/>
    <property type="match status" value="1"/>
</dbReference>
<evidence type="ECO:0000259" key="18">
    <source>
        <dbReference type="Pfam" id="PF13840"/>
    </source>
</evidence>
<evidence type="ECO:0000256" key="16">
    <source>
        <dbReference type="RuleBase" id="RU004249"/>
    </source>
</evidence>
<name>A0A1G5RU32_9FIRM</name>
<dbReference type="Pfam" id="PF00696">
    <property type="entry name" value="AA_kinase"/>
    <property type="match status" value="1"/>
</dbReference>
<feature type="binding site" evidence="14">
    <location>
        <begin position="214"/>
        <end position="215"/>
    </location>
    <ligand>
        <name>ATP</name>
        <dbReference type="ChEBI" id="CHEBI:30616"/>
    </ligand>
</feature>
<dbReference type="GO" id="GO:0019877">
    <property type="term" value="P:diaminopimelate biosynthetic process"/>
    <property type="evidence" value="ECO:0007669"/>
    <property type="project" value="UniProtKB-KW"/>
</dbReference>
<dbReference type="InterPro" id="IPR001341">
    <property type="entry name" value="Asp_kinase"/>
</dbReference>
<dbReference type="Gene3D" id="3.40.1160.10">
    <property type="entry name" value="Acetylglutamate kinase-like"/>
    <property type="match status" value="1"/>
</dbReference>
<evidence type="ECO:0000256" key="10">
    <source>
        <dbReference type="ARBA" id="ARBA00022840"/>
    </source>
</evidence>
<dbReference type="PROSITE" id="PS00324">
    <property type="entry name" value="ASPARTOKINASE"/>
    <property type="match status" value="1"/>
</dbReference>
<protein>
    <recommendedName>
        <fullName evidence="15">Aspartokinase</fullName>
        <ecNumber evidence="15">2.7.2.4</ecNumber>
    </recommendedName>
</protein>
<dbReference type="GO" id="GO:0009089">
    <property type="term" value="P:lysine biosynthetic process via diaminopimelate"/>
    <property type="evidence" value="ECO:0007669"/>
    <property type="project" value="UniProtKB-UniPathway"/>
</dbReference>